<dbReference type="PANTHER" id="PTHR43774:SF1">
    <property type="entry name" value="PEPTIDE METHIONINE SULFOXIDE REDUCTASE MSRA 2"/>
    <property type="match status" value="1"/>
</dbReference>
<dbReference type="AlphaFoldDB" id="A0A381LEI4"/>
<comment type="catalytic activity">
    <reaction evidence="5">
        <text>L-methionyl-[protein] + [thioredoxin]-disulfide + H2O = L-methionyl-(S)-S-oxide-[protein] + [thioredoxin]-dithiol</text>
        <dbReference type="Rhea" id="RHEA:14217"/>
        <dbReference type="Rhea" id="RHEA-COMP:10698"/>
        <dbReference type="Rhea" id="RHEA-COMP:10700"/>
        <dbReference type="Rhea" id="RHEA-COMP:12313"/>
        <dbReference type="Rhea" id="RHEA-COMP:12315"/>
        <dbReference type="ChEBI" id="CHEBI:15377"/>
        <dbReference type="ChEBI" id="CHEBI:16044"/>
        <dbReference type="ChEBI" id="CHEBI:29950"/>
        <dbReference type="ChEBI" id="CHEBI:44120"/>
        <dbReference type="ChEBI" id="CHEBI:50058"/>
        <dbReference type="EC" id="1.8.4.11"/>
    </reaction>
</comment>
<dbReference type="GO" id="GO:0034599">
    <property type="term" value="P:cellular response to oxidative stress"/>
    <property type="evidence" value="ECO:0007669"/>
    <property type="project" value="UniProtKB-ARBA"/>
</dbReference>
<evidence type="ECO:0000259" key="7">
    <source>
        <dbReference type="Pfam" id="PF01625"/>
    </source>
</evidence>
<reference evidence="8" key="1">
    <citation type="submission" date="2018-07" db="EMBL/GenBank/DDBJ databases">
        <authorList>
            <person name="Quirk P.G."/>
            <person name="Krulwich T.A."/>
        </authorList>
    </citation>
    <scope>NUCLEOTIDE SEQUENCE</scope>
    <source>
        <strain evidence="8">96224</strain>
    </source>
</reference>
<dbReference type="PANTHER" id="PTHR43774">
    <property type="entry name" value="PEPTIDE METHIONINE SULFOXIDE REDUCTASE"/>
    <property type="match status" value="1"/>
</dbReference>
<dbReference type="NCBIfam" id="TIGR00401">
    <property type="entry name" value="msrA"/>
    <property type="match status" value="1"/>
</dbReference>
<dbReference type="OrthoDB" id="77405at2759"/>
<dbReference type="HAMAP" id="MF_01401">
    <property type="entry name" value="MsrA"/>
    <property type="match status" value="1"/>
</dbReference>
<comment type="similarity">
    <text evidence="1">Belongs to the MsrA Met sulfoxide reductase family.</text>
</comment>
<evidence type="ECO:0000256" key="5">
    <source>
        <dbReference type="ARBA" id="ARBA00047806"/>
    </source>
</evidence>
<dbReference type="SUPFAM" id="SSF55068">
    <property type="entry name" value="Peptide methionine sulfoxide reductase"/>
    <property type="match status" value="1"/>
</dbReference>
<dbReference type="GO" id="GO:0008113">
    <property type="term" value="F:peptide-methionine (S)-S-oxide reductase activity"/>
    <property type="evidence" value="ECO:0007669"/>
    <property type="project" value="UniProtKB-EC"/>
</dbReference>
<dbReference type="Pfam" id="PF01625">
    <property type="entry name" value="PMSR"/>
    <property type="match status" value="1"/>
</dbReference>
<evidence type="ECO:0000256" key="2">
    <source>
        <dbReference type="ARBA" id="ARBA00012502"/>
    </source>
</evidence>
<evidence type="ECO:0000256" key="3">
    <source>
        <dbReference type="ARBA" id="ARBA00023002"/>
    </source>
</evidence>
<dbReference type="EMBL" id="UIGY01000126">
    <property type="protein sequence ID" value="SUZ11491.1"/>
    <property type="molecule type" value="Genomic_DNA"/>
</dbReference>
<evidence type="ECO:0000256" key="6">
    <source>
        <dbReference type="ARBA" id="ARBA00048782"/>
    </source>
</evidence>
<accession>A0A381LEI4</accession>
<feature type="domain" description="Peptide methionine sulphoxide reductase MsrA" evidence="7">
    <location>
        <begin position="35"/>
        <end position="189"/>
    </location>
</feature>
<dbReference type="FunFam" id="3.30.1060.10:FF:000006">
    <property type="entry name" value="Peptide methionine sulfoxide reductase"/>
    <property type="match status" value="1"/>
</dbReference>
<name>A0A381LEI4_BLUGR</name>
<evidence type="ECO:0000256" key="4">
    <source>
        <dbReference type="ARBA" id="ARBA00030643"/>
    </source>
</evidence>
<evidence type="ECO:0000256" key="1">
    <source>
        <dbReference type="ARBA" id="ARBA00005591"/>
    </source>
</evidence>
<dbReference type="InterPro" id="IPR002569">
    <property type="entry name" value="Met_Sox_Rdtase_MsrA_dom"/>
</dbReference>
<proteinExistence type="inferred from homology"/>
<sequence>MSFARSLYSRPFLRSLLTMSGKPACTDNSTTAAQKATFAAGCFWGVEKMFRESFTSRGLVEARVGYTGGLSSNPLYRAVCSGQTGHSEALQVTFDPQKVSYRQLVEFFYQMHDPTTFHRQGADQGSQYRSAIFYHNQEQEQVARQVTQKVNEQWWKNKVTTEIAPAGEWWDAEQYHQQYLSNNPRGYECPNHVLREFPPLL</sequence>
<dbReference type="InterPro" id="IPR036509">
    <property type="entry name" value="Met_Sox_Rdtase_MsrA_sf"/>
</dbReference>
<protein>
    <recommendedName>
        <fullName evidence="2">peptide-methionine (S)-S-oxide reductase</fullName>
        <ecNumber evidence="2">1.8.4.11</ecNumber>
    </recommendedName>
    <alternativeName>
        <fullName evidence="4">Peptide-methionine (S)-S-oxide reductase</fullName>
    </alternativeName>
</protein>
<organism evidence="8">
    <name type="scientific">Blumeria graminis f. sp. tritici 96224</name>
    <dbReference type="NCBI Taxonomy" id="1268274"/>
    <lineage>
        <taxon>Eukaryota</taxon>
        <taxon>Fungi</taxon>
        <taxon>Dikarya</taxon>
        <taxon>Ascomycota</taxon>
        <taxon>Pezizomycotina</taxon>
        <taxon>Leotiomycetes</taxon>
        <taxon>Erysiphales</taxon>
        <taxon>Erysiphaceae</taxon>
        <taxon>Blumeria</taxon>
    </lineage>
</organism>
<gene>
    <name evidence="8" type="ORF">BGT96224V2_LOCUS4593</name>
</gene>
<comment type="catalytic activity">
    <reaction evidence="6">
        <text>[thioredoxin]-disulfide + L-methionine + H2O = L-methionine (S)-S-oxide + [thioredoxin]-dithiol</text>
        <dbReference type="Rhea" id="RHEA:19993"/>
        <dbReference type="Rhea" id="RHEA-COMP:10698"/>
        <dbReference type="Rhea" id="RHEA-COMP:10700"/>
        <dbReference type="ChEBI" id="CHEBI:15377"/>
        <dbReference type="ChEBI" id="CHEBI:29950"/>
        <dbReference type="ChEBI" id="CHEBI:50058"/>
        <dbReference type="ChEBI" id="CHEBI:57844"/>
        <dbReference type="ChEBI" id="CHEBI:58772"/>
        <dbReference type="EC" id="1.8.4.11"/>
    </reaction>
</comment>
<dbReference type="Gene3D" id="3.30.1060.10">
    <property type="entry name" value="Peptide methionine sulphoxide reductase MsrA"/>
    <property type="match status" value="1"/>
</dbReference>
<evidence type="ECO:0000313" key="8">
    <source>
        <dbReference type="EMBL" id="SUZ11491.1"/>
    </source>
</evidence>
<dbReference type="EC" id="1.8.4.11" evidence="2"/>
<keyword evidence="3" id="KW-0560">Oxidoreductase</keyword>